<dbReference type="AlphaFoldDB" id="A0A9W9N896"/>
<keyword evidence="2" id="KW-1185">Reference proteome</keyword>
<name>A0A9W9N896_9EURO</name>
<comment type="caution">
    <text evidence="1">The sequence shown here is derived from an EMBL/GenBank/DDBJ whole genome shotgun (WGS) entry which is preliminary data.</text>
</comment>
<evidence type="ECO:0000313" key="2">
    <source>
        <dbReference type="Proteomes" id="UP001150941"/>
    </source>
</evidence>
<reference evidence="1" key="2">
    <citation type="journal article" date="2023" name="IMA Fungus">
        <title>Comparative genomic study of the Penicillium genus elucidates a diverse pangenome and 15 lateral gene transfer events.</title>
        <authorList>
            <person name="Petersen C."/>
            <person name="Sorensen T."/>
            <person name="Nielsen M.R."/>
            <person name="Sondergaard T.E."/>
            <person name="Sorensen J.L."/>
            <person name="Fitzpatrick D.A."/>
            <person name="Frisvad J.C."/>
            <person name="Nielsen K.L."/>
        </authorList>
    </citation>
    <scope>NUCLEOTIDE SEQUENCE</scope>
    <source>
        <strain evidence="1">IBT 19713</strain>
    </source>
</reference>
<organism evidence="1 2">
    <name type="scientific">Penicillium chermesinum</name>
    <dbReference type="NCBI Taxonomy" id="63820"/>
    <lineage>
        <taxon>Eukaryota</taxon>
        <taxon>Fungi</taxon>
        <taxon>Dikarya</taxon>
        <taxon>Ascomycota</taxon>
        <taxon>Pezizomycotina</taxon>
        <taxon>Eurotiomycetes</taxon>
        <taxon>Eurotiomycetidae</taxon>
        <taxon>Eurotiales</taxon>
        <taxon>Aspergillaceae</taxon>
        <taxon>Penicillium</taxon>
    </lineage>
</organism>
<dbReference type="EMBL" id="JAPQKS010000009">
    <property type="protein sequence ID" value="KAJ5215032.1"/>
    <property type="molecule type" value="Genomic_DNA"/>
</dbReference>
<accession>A0A9W9N896</accession>
<protein>
    <submittedName>
        <fullName evidence="1">Uncharacterized protein</fullName>
    </submittedName>
</protein>
<proteinExistence type="predicted"/>
<sequence>MLVFKNMFSFVLTFYAYTWFTHGGVKRTMTIVGSIQVGICLEHSHMSSGNGIDHSSTAMIFSRSSVYVSLAVFFQYRSR</sequence>
<gene>
    <name evidence="1" type="ORF">N7468_010711</name>
</gene>
<dbReference type="RefSeq" id="XP_058325529.1">
    <property type="nucleotide sequence ID" value="XM_058480006.1"/>
</dbReference>
<dbReference type="OrthoDB" id="2585655at2759"/>
<dbReference type="Proteomes" id="UP001150941">
    <property type="component" value="Unassembled WGS sequence"/>
</dbReference>
<evidence type="ECO:0000313" key="1">
    <source>
        <dbReference type="EMBL" id="KAJ5215032.1"/>
    </source>
</evidence>
<dbReference type="GeneID" id="83207310"/>
<reference evidence="1" key="1">
    <citation type="submission" date="2022-11" db="EMBL/GenBank/DDBJ databases">
        <authorList>
            <person name="Petersen C."/>
        </authorList>
    </citation>
    <scope>NUCLEOTIDE SEQUENCE</scope>
    <source>
        <strain evidence="1">IBT 19713</strain>
    </source>
</reference>